<evidence type="ECO:0000256" key="1">
    <source>
        <dbReference type="SAM" id="SignalP"/>
    </source>
</evidence>
<evidence type="ECO:0000313" key="3">
    <source>
        <dbReference type="Proteomes" id="UP001497623"/>
    </source>
</evidence>
<organism evidence="2 3">
    <name type="scientific">Meganyctiphanes norvegica</name>
    <name type="common">Northern krill</name>
    <name type="synonym">Thysanopoda norvegica</name>
    <dbReference type="NCBI Taxonomy" id="48144"/>
    <lineage>
        <taxon>Eukaryota</taxon>
        <taxon>Metazoa</taxon>
        <taxon>Ecdysozoa</taxon>
        <taxon>Arthropoda</taxon>
        <taxon>Crustacea</taxon>
        <taxon>Multicrustacea</taxon>
        <taxon>Malacostraca</taxon>
        <taxon>Eumalacostraca</taxon>
        <taxon>Eucarida</taxon>
        <taxon>Euphausiacea</taxon>
        <taxon>Euphausiidae</taxon>
        <taxon>Meganyctiphanes</taxon>
    </lineage>
</organism>
<sequence length="199" mass="22544">MWLYCAVTLLVLVALPGTAWSQEYPEGVQDGPCPDIGFKGLKWKFNYTGIVGTWHEQLRMENALQPNQCPTTNTWGGTPPNITNILGITNPDGSTIEIPREGVIGDVPNVKVFSNDHPSPGFPDPDGLFFETIYTNYRNLHVFWTCSNLEGGKHIPYVWIESRTETLPKAMLQRTKRKLTRWGIDVSRFWKVDIKFCTA</sequence>
<dbReference type="Gene3D" id="2.40.128.20">
    <property type="match status" value="1"/>
</dbReference>
<evidence type="ECO:0008006" key="4">
    <source>
        <dbReference type="Google" id="ProtNLM"/>
    </source>
</evidence>
<accession>A0AAV2S0D4</accession>
<feature type="chain" id="PRO_5043999446" description="Apolipoprotein D" evidence="1">
    <location>
        <begin position="22"/>
        <end position="199"/>
    </location>
</feature>
<keyword evidence="1" id="KW-0732">Signal</keyword>
<comment type="caution">
    <text evidence="2">The sequence shown here is derived from an EMBL/GenBank/DDBJ whole genome shotgun (WGS) entry which is preliminary data.</text>
</comment>
<dbReference type="AlphaFoldDB" id="A0AAV2S0D4"/>
<dbReference type="InterPro" id="IPR012674">
    <property type="entry name" value="Calycin"/>
</dbReference>
<keyword evidence="3" id="KW-1185">Reference proteome</keyword>
<name>A0AAV2S0D4_MEGNR</name>
<feature type="signal peptide" evidence="1">
    <location>
        <begin position="1"/>
        <end position="21"/>
    </location>
</feature>
<proteinExistence type="predicted"/>
<dbReference type="SUPFAM" id="SSF50814">
    <property type="entry name" value="Lipocalins"/>
    <property type="match status" value="1"/>
</dbReference>
<dbReference type="EMBL" id="CAXKWB010037739">
    <property type="protein sequence ID" value="CAL4150569.1"/>
    <property type="molecule type" value="Genomic_DNA"/>
</dbReference>
<gene>
    <name evidence="2" type="ORF">MNOR_LOCUS30588</name>
</gene>
<protein>
    <recommendedName>
        <fullName evidence="4">Apolipoprotein D</fullName>
    </recommendedName>
</protein>
<reference evidence="2 3" key="1">
    <citation type="submission" date="2024-05" db="EMBL/GenBank/DDBJ databases">
        <authorList>
            <person name="Wallberg A."/>
        </authorList>
    </citation>
    <scope>NUCLEOTIDE SEQUENCE [LARGE SCALE GENOMIC DNA]</scope>
</reference>
<dbReference type="Proteomes" id="UP001497623">
    <property type="component" value="Unassembled WGS sequence"/>
</dbReference>
<evidence type="ECO:0000313" key="2">
    <source>
        <dbReference type="EMBL" id="CAL4150569.1"/>
    </source>
</evidence>